<dbReference type="NCBIfam" id="NF009020">
    <property type="entry name" value="PRK12356.1"/>
    <property type="match status" value="1"/>
</dbReference>
<dbReference type="GO" id="GO:0006543">
    <property type="term" value="P:L-glutamine catabolic process"/>
    <property type="evidence" value="ECO:0007669"/>
    <property type="project" value="TreeGrafter"/>
</dbReference>
<sequence length="318" mass="33225">MKVDSSAVQAAVNAAHRDFRPDQGGENASYIPYLASVNPALFGISVVTVDGEVFETGDSNFEFALESISKVFSMARAMDEVGLPQFHDKVGADPTGEPFNSVIAVALHGDKPLSPLVNAGAMSTVSLIPAGSAEERWQKILATQSAFAGREIKMSDAVNNSEQSTNFHNRAIAWLLYSGGTMYSDPMEACDVYTRQCSTLVTAVDLATMGATIAARGTNPVTKKAAISHPDIVPPMLAEMTMEGLYTASGDWAYRVGLPGKSGVGGGVLAVMPGVLAIAAFSPPLDAAGNSVRARKAVAQIASALNLNLYNASDYASA</sequence>
<dbReference type="Pfam" id="PF04960">
    <property type="entry name" value="Glutaminase"/>
    <property type="match status" value="1"/>
</dbReference>
<comment type="catalytic activity">
    <reaction evidence="4 5">
        <text>L-glutamine + H2O = L-glutamate + NH4(+)</text>
        <dbReference type="Rhea" id="RHEA:15889"/>
        <dbReference type="ChEBI" id="CHEBI:15377"/>
        <dbReference type="ChEBI" id="CHEBI:28938"/>
        <dbReference type="ChEBI" id="CHEBI:29985"/>
        <dbReference type="ChEBI" id="CHEBI:58359"/>
        <dbReference type="EC" id="3.5.1.2"/>
    </reaction>
</comment>
<organism evidence="6 7">
    <name type="scientific">Arthrobacter caoxuetaonis</name>
    <dbReference type="NCBI Taxonomy" id="2886935"/>
    <lineage>
        <taxon>Bacteria</taxon>
        <taxon>Bacillati</taxon>
        <taxon>Actinomycetota</taxon>
        <taxon>Actinomycetes</taxon>
        <taxon>Micrococcales</taxon>
        <taxon>Micrococcaceae</taxon>
        <taxon>Arthrobacter</taxon>
    </lineage>
</organism>
<dbReference type="EMBL" id="JAJFZV010000015">
    <property type="protein sequence ID" value="MCC3298893.1"/>
    <property type="molecule type" value="Genomic_DNA"/>
</dbReference>
<evidence type="ECO:0000313" key="7">
    <source>
        <dbReference type="Proteomes" id="UP001139158"/>
    </source>
</evidence>
<evidence type="ECO:0000256" key="2">
    <source>
        <dbReference type="ARBA" id="ARBA00012918"/>
    </source>
</evidence>
<feature type="binding site" evidence="5">
    <location>
        <position position="193"/>
    </location>
    <ligand>
        <name>substrate</name>
    </ligand>
</feature>
<accession>A0A9X1MF12</accession>
<dbReference type="InterPro" id="IPR015868">
    <property type="entry name" value="Glutaminase"/>
</dbReference>
<dbReference type="Proteomes" id="UP001139158">
    <property type="component" value="Unassembled WGS sequence"/>
</dbReference>
<comment type="caution">
    <text evidence="6">The sequence shown here is derived from an EMBL/GenBank/DDBJ whole genome shotgun (WGS) entry which is preliminary data.</text>
</comment>
<evidence type="ECO:0000313" key="6">
    <source>
        <dbReference type="EMBL" id="MCC3298893.1"/>
    </source>
</evidence>
<feature type="binding site" evidence="5">
    <location>
        <position position="169"/>
    </location>
    <ligand>
        <name>substrate</name>
    </ligand>
</feature>
<dbReference type="PANTHER" id="PTHR12544">
    <property type="entry name" value="GLUTAMINASE"/>
    <property type="match status" value="1"/>
</dbReference>
<dbReference type="AlphaFoldDB" id="A0A9X1MF12"/>
<dbReference type="SUPFAM" id="SSF56601">
    <property type="entry name" value="beta-lactamase/transpeptidase-like"/>
    <property type="match status" value="1"/>
</dbReference>
<feature type="binding site" evidence="5">
    <location>
        <position position="162"/>
    </location>
    <ligand>
        <name>substrate</name>
    </ligand>
</feature>
<comment type="similarity">
    <text evidence="1 5">Belongs to the glutaminase family.</text>
</comment>
<reference evidence="6" key="1">
    <citation type="submission" date="2021-10" db="EMBL/GenBank/DDBJ databases">
        <title>Novel species in genus Arthrobacter.</title>
        <authorList>
            <person name="Liu Y."/>
        </authorList>
    </citation>
    <scope>NUCLEOTIDE SEQUENCE</scope>
    <source>
        <strain evidence="6">Zg-Y453</strain>
    </source>
</reference>
<feature type="binding site" evidence="5">
    <location>
        <position position="264"/>
    </location>
    <ligand>
        <name>substrate</name>
    </ligand>
</feature>
<keyword evidence="5" id="KW-0007">Acetylation</keyword>
<evidence type="ECO:0000256" key="3">
    <source>
        <dbReference type="ARBA" id="ARBA00022801"/>
    </source>
</evidence>
<dbReference type="GO" id="GO:0004359">
    <property type="term" value="F:glutaminase activity"/>
    <property type="evidence" value="ECO:0007669"/>
    <property type="project" value="UniProtKB-UniRule"/>
</dbReference>
<name>A0A9X1MF12_9MICC</name>
<gene>
    <name evidence="5 6" type="primary">glsA</name>
    <name evidence="6" type="ORF">LJ757_13930</name>
</gene>
<dbReference type="EC" id="3.5.1.2" evidence="2 5"/>
<dbReference type="GO" id="GO:0006537">
    <property type="term" value="P:glutamate biosynthetic process"/>
    <property type="evidence" value="ECO:0007669"/>
    <property type="project" value="TreeGrafter"/>
</dbReference>
<keyword evidence="7" id="KW-1185">Reference proteome</keyword>
<dbReference type="Gene3D" id="3.40.710.10">
    <property type="entry name" value="DD-peptidase/beta-lactamase superfamily"/>
    <property type="match status" value="1"/>
</dbReference>
<protein>
    <recommendedName>
        <fullName evidence="2 5">Glutaminase</fullName>
        <ecNumber evidence="2 5">3.5.1.2</ecNumber>
    </recommendedName>
</protein>
<comment type="subunit">
    <text evidence="5">Homotetramer.</text>
</comment>
<dbReference type="RefSeq" id="WP_227896795.1">
    <property type="nucleotide sequence ID" value="NZ_CP099466.1"/>
</dbReference>
<proteinExistence type="inferred from homology"/>
<dbReference type="HAMAP" id="MF_00313">
    <property type="entry name" value="Glutaminase"/>
    <property type="match status" value="1"/>
</dbReference>
<keyword evidence="3 5" id="KW-0378">Hydrolase</keyword>
<evidence type="ECO:0000256" key="5">
    <source>
        <dbReference type="HAMAP-Rule" id="MF_00313"/>
    </source>
</evidence>
<evidence type="ECO:0000256" key="4">
    <source>
        <dbReference type="ARBA" id="ARBA00049534"/>
    </source>
</evidence>
<feature type="binding site" evidence="5">
    <location>
        <position position="67"/>
    </location>
    <ligand>
        <name>substrate</name>
    </ligand>
</feature>
<dbReference type="NCBIfam" id="TIGR03814">
    <property type="entry name" value="Gln_ase"/>
    <property type="match status" value="1"/>
</dbReference>
<dbReference type="InterPro" id="IPR012338">
    <property type="entry name" value="Beta-lactam/transpept-like"/>
</dbReference>
<feature type="binding site" evidence="5">
    <location>
        <position position="118"/>
    </location>
    <ligand>
        <name>substrate</name>
    </ligand>
</feature>
<evidence type="ECO:0000256" key="1">
    <source>
        <dbReference type="ARBA" id="ARBA00011076"/>
    </source>
</evidence>
<feature type="binding site" evidence="5">
    <location>
        <position position="246"/>
    </location>
    <ligand>
        <name>substrate</name>
    </ligand>
</feature>
<dbReference type="PANTHER" id="PTHR12544:SF48">
    <property type="entry name" value="GLUTAMINASE 1"/>
    <property type="match status" value="1"/>
</dbReference>